<sequence length="164" mass="17488">MTILVLGVGNILLTDEGVGVRVVEALESRYQFSPDVDLVDGGTAGMELLDTIASRDHVILIDAVHTGDAPGTLVTLRDDEVPALFRQKISPHQLGISDLLAIMSLTGEMPNHFTLFGVTPISMETGVTLTPEVNALLEQMVQLCLDELERLGVTATPLPQCAVG</sequence>
<feature type="binding site" evidence="7">
    <location>
        <position position="16"/>
    </location>
    <ligand>
        <name>Ni(2+)</name>
        <dbReference type="ChEBI" id="CHEBI:49786"/>
    </ligand>
</feature>
<dbReference type="EMBL" id="QWEZ01000001">
    <property type="protein sequence ID" value="RRJ83661.1"/>
    <property type="molecule type" value="Genomic_DNA"/>
</dbReference>
<reference evidence="8 9" key="1">
    <citation type="submission" date="2018-08" db="EMBL/GenBank/DDBJ databases">
        <authorList>
            <person name="Khan S.A."/>
        </authorList>
    </citation>
    <scope>NUCLEOTIDE SEQUENCE [LARGE SCALE GENOMIC DNA]</scope>
    <source>
        <strain evidence="8 9">GTF-13</strain>
    </source>
</reference>
<dbReference type="SUPFAM" id="SSF53163">
    <property type="entry name" value="HybD-like"/>
    <property type="match status" value="1"/>
</dbReference>
<keyword evidence="6" id="KW-0378">Hydrolase</keyword>
<evidence type="ECO:0000256" key="3">
    <source>
        <dbReference type="ARBA" id="ARBA00022670"/>
    </source>
</evidence>
<feature type="binding site" evidence="7">
    <location>
        <position position="62"/>
    </location>
    <ligand>
        <name>Ni(2+)</name>
        <dbReference type="ChEBI" id="CHEBI:49786"/>
    </ligand>
</feature>
<dbReference type="PRINTS" id="PR00446">
    <property type="entry name" value="HYDRGNUPTAKE"/>
</dbReference>
<proteinExistence type="inferred from homology"/>
<evidence type="ECO:0000256" key="6">
    <source>
        <dbReference type="ARBA" id="ARBA00022801"/>
    </source>
</evidence>
<dbReference type="PANTHER" id="PTHR30302:SF1">
    <property type="entry name" value="HYDROGENASE 2 MATURATION PROTEASE"/>
    <property type="match status" value="1"/>
</dbReference>
<dbReference type="AlphaFoldDB" id="A0A3P3VLN2"/>
<reference evidence="8 9" key="2">
    <citation type="submission" date="2018-12" db="EMBL/GenBank/DDBJ databases">
        <title>Simiduia agarivorans gen. nov., sp. nov., a marine, agarolytic bacterium isolated from shallow coastal water from Keelung, Taiwan.</title>
        <authorList>
            <person name="Shieh W.Y."/>
        </authorList>
    </citation>
    <scope>NUCLEOTIDE SEQUENCE [LARGE SCALE GENOMIC DNA]</scope>
    <source>
        <strain evidence="8 9">GTF-13</strain>
    </source>
</reference>
<comment type="similarity">
    <text evidence="1">Belongs to the peptidase A31 family.</text>
</comment>
<dbReference type="PANTHER" id="PTHR30302">
    <property type="entry name" value="HYDROGENASE 1 MATURATION PROTEASE"/>
    <property type="match status" value="1"/>
</dbReference>
<gene>
    <name evidence="8" type="ORF">D0544_00620</name>
</gene>
<dbReference type="GO" id="GO:0004190">
    <property type="term" value="F:aspartic-type endopeptidase activity"/>
    <property type="evidence" value="ECO:0007669"/>
    <property type="project" value="UniProtKB-KW"/>
</dbReference>
<accession>A0A3P3VLN2</accession>
<dbReference type="Proteomes" id="UP000280792">
    <property type="component" value="Unassembled WGS sequence"/>
</dbReference>
<protein>
    <submittedName>
        <fullName evidence="8">HyaD/HybD family hydrogenase maturation endopeptidase</fullName>
    </submittedName>
</protein>
<feature type="binding site" evidence="7">
    <location>
        <position position="92"/>
    </location>
    <ligand>
        <name>Ni(2+)</name>
        <dbReference type="ChEBI" id="CHEBI:49786"/>
    </ligand>
</feature>
<keyword evidence="2 7" id="KW-0533">Nickel</keyword>
<dbReference type="GO" id="GO:0046872">
    <property type="term" value="F:metal ion binding"/>
    <property type="evidence" value="ECO:0007669"/>
    <property type="project" value="UniProtKB-KW"/>
</dbReference>
<dbReference type="NCBIfam" id="TIGR00140">
    <property type="entry name" value="hupD"/>
    <property type="match status" value="1"/>
</dbReference>
<keyword evidence="4 7" id="KW-0479">Metal-binding</keyword>
<name>A0A3P3VLN2_9GAMM</name>
<evidence type="ECO:0000256" key="7">
    <source>
        <dbReference type="PIRSR" id="PIRSR604419-1"/>
    </source>
</evidence>
<dbReference type="GO" id="GO:0016485">
    <property type="term" value="P:protein processing"/>
    <property type="evidence" value="ECO:0007669"/>
    <property type="project" value="InterPro"/>
</dbReference>
<dbReference type="NCBIfam" id="NF007777">
    <property type="entry name" value="PRK10466.1"/>
    <property type="match status" value="1"/>
</dbReference>
<dbReference type="InterPro" id="IPR004419">
    <property type="entry name" value="Pept_A31_hyd_express"/>
</dbReference>
<evidence type="ECO:0000256" key="4">
    <source>
        <dbReference type="ARBA" id="ARBA00022723"/>
    </source>
</evidence>
<keyword evidence="5" id="KW-0064">Aspartyl protease</keyword>
<dbReference type="NCBIfam" id="TIGR00072">
    <property type="entry name" value="hydrog_prot"/>
    <property type="match status" value="1"/>
</dbReference>
<evidence type="ECO:0000256" key="2">
    <source>
        <dbReference type="ARBA" id="ARBA00022596"/>
    </source>
</evidence>
<dbReference type="InterPro" id="IPR000671">
    <property type="entry name" value="Peptidase_A31"/>
</dbReference>
<keyword evidence="9" id="KW-1185">Reference proteome</keyword>
<evidence type="ECO:0000256" key="5">
    <source>
        <dbReference type="ARBA" id="ARBA00022750"/>
    </source>
</evidence>
<comment type="caution">
    <text evidence="8">The sequence shown here is derived from an EMBL/GenBank/DDBJ whole genome shotgun (WGS) entry which is preliminary data.</text>
</comment>
<evidence type="ECO:0000256" key="1">
    <source>
        <dbReference type="ARBA" id="ARBA00006814"/>
    </source>
</evidence>
<evidence type="ECO:0000313" key="8">
    <source>
        <dbReference type="EMBL" id="RRJ83661.1"/>
    </source>
</evidence>
<evidence type="ECO:0000313" key="9">
    <source>
        <dbReference type="Proteomes" id="UP000280792"/>
    </source>
</evidence>
<dbReference type="InterPro" id="IPR023430">
    <property type="entry name" value="Pept_HybD-like_dom_sf"/>
</dbReference>
<dbReference type="RefSeq" id="WP_125013839.1">
    <property type="nucleotide sequence ID" value="NZ_QWEZ01000001.1"/>
</dbReference>
<dbReference type="Gene3D" id="3.40.50.1450">
    <property type="entry name" value="HybD-like"/>
    <property type="match status" value="1"/>
</dbReference>
<dbReference type="CDD" id="cd06062">
    <property type="entry name" value="H2MP_MemB-H2up"/>
    <property type="match status" value="1"/>
</dbReference>
<dbReference type="FunFam" id="3.40.50.1450:FF:000002">
    <property type="entry name" value="Hydrogenase 1 maturation protease"/>
    <property type="match status" value="1"/>
</dbReference>
<keyword evidence="3" id="KW-0645">Protease</keyword>
<organism evidence="8 9">
    <name type="scientific">Aestuariirhabdus litorea</name>
    <dbReference type="NCBI Taxonomy" id="2528527"/>
    <lineage>
        <taxon>Bacteria</taxon>
        <taxon>Pseudomonadati</taxon>
        <taxon>Pseudomonadota</taxon>
        <taxon>Gammaproteobacteria</taxon>
        <taxon>Oceanospirillales</taxon>
        <taxon>Aestuariirhabdaceae</taxon>
        <taxon>Aestuariirhabdus</taxon>
    </lineage>
</organism>
<dbReference type="GO" id="GO:0008047">
    <property type="term" value="F:enzyme activator activity"/>
    <property type="evidence" value="ECO:0007669"/>
    <property type="project" value="InterPro"/>
</dbReference>
<dbReference type="Pfam" id="PF01750">
    <property type="entry name" value="HycI"/>
    <property type="match status" value="1"/>
</dbReference>